<name>A0A2G8TA52_9BURK</name>
<keyword evidence="3 4" id="KW-0620">Polyamine biosynthesis</keyword>
<evidence type="ECO:0000259" key="5">
    <source>
        <dbReference type="PROSITE" id="PS51006"/>
    </source>
</evidence>
<dbReference type="PANTHER" id="PTHR43317">
    <property type="entry name" value="THERMOSPERMINE SYNTHASE ACAULIS5"/>
    <property type="match status" value="1"/>
</dbReference>
<accession>A0A2G8TA52</accession>
<dbReference type="GO" id="GO:0016740">
    <property type="term" value="F:transferase activity"/>
    <property type="evidence" value="ECO:0007669"/>
    <property type="project" value="UniProtKB-UniRule"/>
</dbReference>
<dbReference type="InterPro" id="IPR030374">
    <property type="entry name" value="PABS"/>
</dbReference>
<dbReference type="Pfam" id="PF01564">
    <property type="entry name" value="Spermine_synth"/>
    <property type="match status" value="1"/>
</dbReference>
<dbReference type="PROSITE" id="PS51006">
    <property type="entry name" value="PABS_2"/>
    <property type="match status" value="1"/>
</dbReference>
<dbReference type="EMBL" id="PDOC01000018">
    <property type="protein sequence ID" value="PIL42937.1"/>
    <property type="molecule type" value="Genomic_DNA"/>
</dbReference>
<dbReference type="AlphaFoldDB" id="A0A2G8TA52"/>
<comment type="similarity">
    <text evidence="1">Belongs to the spermidine/spermine synthase family.</text>
</comment>
<feature type="domain" description="PABS" evidence="5">
    <location>
        <begin position="1"/>
        <end position="221"/>
    </location>
</feature>
<keyword evidence="7" id="KW-1185">Reference proteome</keyword>
<keyword evidence="2 4" id="KW-0808">Transferase</keyword>
<organism evidence="6 7">
    <name type="scientific">Massilia eurypsychrophila</name>
    <dbReference type="NCBI Taxonomy" id="1485217"/>
    <lineage>
        <taxon>Bacteria</taxon>
        <taxon>Pseudomonadati</taxon>
        <taxon>Pseudomonadota</taxon>
        <taxon>Betaproteobacteria</taxon>
        <taxon>Burkholderiales</taxon>
        <taxon>Oxalobacteraceae</taxon>
        <taxon>Telluria group</taxon>
        <taxon>Massilia</taxon>
    </lineage>
</organism>
<evidence type="ECO:0000256" key="1">
    <source>
        <dbReference type="ARBA" id="ARBA00007867"/>
    </source>
</evidence>
<evidence type="ECO:0000256" key="3">
    <source>
        <dbReference type="ARBA" id="ARBA00023115"/>
    </source>
</evidence>
<dbReference type="OrthoDB" id="117774at2"/>
<evidence type="ECO:0000256" key="2">
    <source>
        <dbReference type="ARBA" id="ARBA00022679"/>
    </source>
</evidence>
<evidence type="ECO:0000256" key="4">
    <source>
        <dbReference type="PROSITE-ProRule" id="PRU00354"/>
    </source>
</evidence>
<evidence type="ECO:0000313" key="7">
    <source>
        <dbReference type="Proteomes" id="UP000230390"/>
    </source>
</evidence>
<comment type="caution">
    <text evidence="6">The sequence shown here is derived from an EMBL/GenBank/DDBJ whole genome shotgun (WGS) entry which is preliminary data.</text>
</comment>
<dbReference type="Proteomes" id="UP000230390">
    <property type="component" value="Unassembled WGS sequence"/>
</dbReference>
<proteinExistence type="inferred from homology"/>
<gene>
    <name evidence="6" type="ORF">CR105_21470</name>
</gene>
<dbReference type="Gene3D" id="3.40.50.150">
    <property type="entry name" value="Vaccinia Virus protein VP39"/>
    <property type="match status" value="1"/>
</dbReference>
<protein>
    <submittedName>
        <fullName evidence="6">Transferase spermidine synthase</fullName>
    </submittedName>
</protein>
<evidence type="ECO:0000313" key="6">
    <source>
        <dbReference type="EMBL" id="PIL42937.1"/>
    </source>
</evidence>
<dbReference type="RefSeq" id="WP_099792028.1">
    <property type="nucleotide sequence ID" value="NZ_JBHLYV010000018.1"/>
</dbReference>
<dbReference type="PANTHER" id="PTHR43317:SF11">
    <property type="entry name" value="POLYAMINE AMINOPROPYLTRANSFERASE 2"/>
    <property type="match status" value="1"/>
</dbReference>
<feature type="active site" description="Proton acceptor" evidence="4">
    <location>
        <position position="144"/>
    </location>
</feature>
<dbReference type="SUPFAM" id="SSF53335">
    <property type="entry name" value="S-adenosyl-L-methionine-dependent methyltransferases"/>
    <property type="match status" value="1"/>
</dbReference>
<dbReference type="GO" id="GO:0006596">
    <property type="term" value="P:polyamine biosynthetic process"/>
    <property type="evidence" value="ECO:0007669"/>
    <property type="project" value="UniProtKB-UniRule"/>
</dbReference>
<dbReference type="InterPro" id="IPR029063">
    <property type="entry name" value="SAM-dependent_MTases_sf"/>
</dbReference>
<sequence length="274" mass="29740">MPAIPAPSSAQSLCSPPSPPLVRTHGDVRTLEFTPGNVQSEMRLSRPSRLMLAYSRAMMCFALFVPRPRHIVLVGLGGGSLAKFCYRHFPGARISVIELRADVIALRAQFSVPADDDRFRVVHADAAVWIAQAGAGSVDVLVVDGFDEAGLPPALGSSRFYAHCRRALRHGGVLVANIFSYDPQYQAMLGRLRLMFGGQVCWLDRVAGNNCILFAVKAPLDLDAGATADTAAARRALRLRRLTGRRHGTGIGAFNRLLVRALVAYLSLRHNVSK</sequence>
<dbReference type="CDD" id="cd02440">
    <property type="entry name" value="AdoMet_MTases"/>
    <property type="match status" value="1"/>
</dbReference>
<reference evidence="6 7" key="1">
    <citation type="submission" date="2017-10" db="EMBL/GenBank/DDBJ databases">
        <title>Massilia psychrophilum sp. nov., a novel purple-pigmented bacterium isolated from Tianshan glacier, Xinjiang Municipality, China.</title>
        <authorList>
            <person name="Wang H."/>
        </authorList>
    </citation>
    <scope>NUCLEOTIDE SEQUENCE [LARGE SCALE GENOMIC DNA]</scope>
    <source>
        <strain evidence="6 7">JCM 30074</strain>
    </source>
</reference>